<evidence type="ECO:0000313" key="3">
    <source>
        <dbReference type="Proteomes" id="UP001285441"/>
    </source>
</evidence>
<gene>
    <name evidence="2" type="ORF">B0H63DRAFT_443176</name>
</gene>
<feature type="region of interest" description="Disordered" evidence="1">
    <location>
        <begin position="488"/>
        <end position="525"/>
    </location>
</feature>
<feature type="compositionally biased region" description="Basic and acidic residues" evidence="1">
    <location>
        <begin position="37"/>
        <end position="49"/>
    </location>
</feature>
<feature type="region of interest" description="Disordered" evidence="1">
    <location>
        <begin position="1"/>
        <end position="317"/>
    </location>
</feature>
<sequence length="1696" mass="181564">MPVTTRKRARTFEPAYDGNADDEAHSKGGHSLRKRTRVDYTQEQIDDHNGSAAGFHALPAPKPAATPSVRGGRKRKIAQQDSEQEQDSFPVVQPKRRRADKSPAATARGGGPARKRPAKKQTPAPPVRTYNDQPSDNEVQDTILVGLPMSLAFDNGSSDRSSSPVSEESPSSSDGSNAAPAEAQPPTPQPQVGLVPQIEAAAFGSENEDAIEKQLISEPDEGKHSLDIQPTSLSFSPHLDGNKESNLPAALHQSAQPIEAEKLAPNVETSPTLSQPTRLLPTQSTKRTTEKPLASKTMAPAAAVVTEDEPEPASAALDVPAIVIGKAIVTSPEDSANAPMASSQSIASREELISAPIDTPTVTAPEEPAVTPSDMPNIPQPKVFAAASTDEVIAAPEEQLMPSLDNTTAVASVGESTEPNATPLNLVTEPAATVAVESDDTADTAAELAVTTAVESVSVDLAAEEAPQGDAITQEHSELGAVHDAMPEAADSPEPQAVFETLDSSASEKPHPETKEEPQIQTTEPHVDKLVASGPVISEPVAVSPALDEVKVDEPAVDNTAVDEEMHDAPVVDELVVDELAAQQPAVEQPEVELPVDESPAAIPAVVEPAIAEQTVDELEVIKPAVAESAVIEQTVTEPEAIKPPVVDPAVAEQAADEPTVVESATVESAAVEQALPEPVPSEIAASPLVASEPATSEPVISKPIPSETVVSEPAPITETVPELHLPELAKDSSTPSITKTESTAESDAQKPVQSVAPFTQPPRDQKPSQPARLPTLERIFTKETPYASQLNLTPYEDEEISYPAPSIEWVHPGDKNREATPAITPTPTPSPVEPSEVEIKWDLSRPPTRRRFYTWYQQDTKRRQERGLPRISMIEFNNEVVRKYKAAQKAGGHDTSSAQLTPVSDRPDVTVKKVQKRSAVAPTHSFDETPRSSQAPESQQPTAAPSPAAAEGEITLGQVDVGDEEQEDEEVADGDVKSGSPAEPVEVTRNPHKQYSFPKLRDPSEYAEALEKAVGEGGRWAVAAAIVEAMDKYQAEYHELKKITDDEENAKRRQANDKTIINWENRQKNDEPLPQRRHFDDFVKGPPPFEVRGARAPKPYIDDPALEHQRKEDRIMAQVYGFKHNNHPTQVGRQNPEDQRWEMPETRLRERKRTEKAAELAEENVIDGKRQRKPRNISDQSKDPSRSGTPMPPLGLHVRRQRRKFGDTAANGDDGDGADYVPPSSDNVPEPPVKKRRGPKPKAEKLAEALRKAQILEAETPQQDQTRTDDDGDFDDKAKVVRKRARAAAGAGWSNLSTVETDKSKAPKPQGARTQPSSEIASSSFYSNPSTTDTRGEGEANGEGAGSRPSTASSQATVNTAETMESTTYSLREKPKRNYALENDPKLETRPQKRTRGVANPKMEVFEPKKRGYKKKNLNATSQPLEPAVASPPPPPPQLAPMPPLVPAAPPPMGGLKAPVIYFPSPHNPPLAPAPGPHAHGPFMHTFNAGPAFRSGSIPPVSAAPPAVKKPITKIKFTNGSSSQPTSRAATPGINAPAANAKPTAKGQRGSKAGLPEARNSAPSSISGDMPDKPYAAMSKSEKMSHSMKRRWASGQMQSAVEKRRTTLANKKAEKVTPGPGFGGTEPNAVGYMTDPGSAGASAPTTPGLAPSQPGALAFPPQLPPPHMQSLQQPQHLQHPQPLAYPAPRPPGPVA</sequence>
<feature type="compositionally biased region" description="Polar residues" evidence="1">
    <location>
        <begin position="732"/>
        <end position="747"/>
    </location>
</feature>
<feature type="compositionally biased region" description="Basic residues" evidence="1">
    <location>
        <begin position="27"/>
        <end position="36"/>
    </location>
</feature>
<dbReference type="Proteomes" id="UP001285441">
    <property type="component" value="Unassembled WGS sequence"/>
</dbReference>
<feature type="region of interest" description="Disordered" evidence="1">
    <location>
        <begin position="1046"/>
        <end position="1112"/>
    </location>
</feature>
<feature type="compositionally biased region" description="Polar residues" evidence="1">
    <location>
        <begin position="1349"/>
        <end position="1371"/>
    </location>
</feature>
<feature type="compositionally biased region" description="Basic and acidic residues" evidence="1">
    <location>
        <begin position="1602"/>
        <end position="1616"/>
    </location>
</feature>
<feature type="region of interest" description="Disordered" evidence="1">
    <location>
        <begin position="886"/>
        <end position="1004"/>
    </location>
</feature>
<feature type="region of interest" description="Disordered" evidence="1">
    <location>
        <begin position="1124"/>
        <end position="1447"/>
    </location>
</feature>
<name>A0AAE0P3Z5_9PEZI</name>
<feature type="compositionally biased region" description="Basic and acidic residues" evidence="1">
    <location>
        <begin position="1242"/>
        <end position="1252"/>
    </location>
</feature>
<feature type="region of interest" description="Disordered" evidence="1">
    <location>
        <begin position="358"/>
        <end position="381"/>
    </location>
</feature>
<feature type="compositionally biased region" description="Low complexity" evidence="1">
    <location>
        <begin position="1536"/>
        <end position="1547"/>
    </location>
</feature>
<accession>A0AAE0P3Z5</accession>
<evidence type="ECO:0000313" key="2">
    <source>
        <dbReference type="EMBL" id="KAK3392881.1"/>
    </source>
</evidence>
<feature type="region of interest" description="Disordered" evidence="1">
    <location>
        <begin position="689"/>
        <end position="837"/>
    </location>
</feature>
<feature type="compositionally biased region" description="Basic and acidic residues" evidence="1">
    <location>
        <begin position="1046"/>
        <end position="1057"/>
    </location>
</feature>
<organism evidence="2 3">
    <name type="scientific">Podospora didyma</name>
    <dbReference type="NCBI Taxonomy" id="330526"/>
    <lineage>
        <taxon>Eukaryota</taxon>
        <taxon>Fungi</taxon>
        <taxon>Dikarya</taxon>
        <taxon>Ascomycota</taxon>
        <taxon>Pezizomycotina</taxon>
        <taxon>Sordariomycetes</taxon>
        <taxon>Sordariomycetidae</taxon>
        <taxon>Sordariales</taxon>
        <taxon>Podosporaceae</taxon>
        <taxon>Podospora</taxon>
    </lineage>
</organism>
<feature type="compositionally biased region" description="Low complexity" evidence="1">
    <location>
        <begin position="156"/>
        <end position="182"/>
    </location>
</feature>
<feature type="compositionally biased region" description="Pro residues" evidence="1">
    <location>
        <begin position="1431"/>
        <end position="1447"/>
    </location>
</feature>
<protein>
    <submittedName>
        <fullName evidence="2">Uncharacterized protein</fullName>
    </submittedName>
</protein>
<comment type="caution">
    <text evidence="2">The sequence shown here is derived from an EMBL/GenBank/DDBJ whole genome shotgun (WGS) entry which is preliminary data.</text>
</comment>
<proteinExistence type="predicted"/>
<feature type="compositionally biased region" description="Pro residues" evidence="1">
    <location>
        <begin position="1684"/>
        <end position="1696"/>
    </location>
</feature>
<feature type="compositionally biased region" description="Polar residues" evidence="1">
    <location>
        <begin position="1313"/>
        <end position="1334"/>
    </location>
</feature>
<reference evidence="2" key="1">
    <citation type="journal article" date="2023" name="Mol. Phylogenet. Evol.">
        <title>Genome-scale phylogeny and comparative genomics of the fungal order Sordariales.</title>
        <authorList>
            <person name="Hensen N."/>
            <person name="Bonometti L."/>
            <person name="Westerberg I."/>
            <person name="Brannstrom I.O."/>
            <person name="Guillou S."/>
            <person name="Cros-Aarteil S."/>
            <person name="Calhoun S."/>
            <person name="Haridas S."/>
            <person name="Kuo A."/>
            <person name="Mondo S."/>
            <person name="Pangilinan J."/>
            <person name="Riley R."/>
            <person name="LaButti K."/>
            <person name="Andreopoulos B."/>
            <person name="Lipzen A."/>
            <person name="Chen C."/>
            <person name="Yan M."/>
            <person name="Daum C."/>
            <person name="Ng V."/>
            <person name="Clum A."/>
            <person name="Steindorff A."/>
            <person name="Ohm R.A."/>
            <person name="Martin F."/>
            <person name="Silar P."/>
            <person name="Natvig D.O."/>
            <person name="Lalanne C."/>
            <person name="Gautier V."/>
            <person name="Ament-Velasquez S.L."/>
            <person name="Kruys A."/>
            <person name="Hutchinson M.I."/>
            <person name="Powell A.J."/>
            <person name="Barry K."/>
            <person name="Miller A.N."/>
            <person name="Grigoriev I.V."/>
            <person name="Debuchy R."/>
            <person name="Gladieux P."/>
            <person name="Hiltunen Thoren M."/>
            <person name="Johannesson H."/>
        </authorList>
    </citation>
    <scope>NUCLEOTIDE SEQUENCE</scope>
    <source>
        <strain evidence="2">CBS 232.78</strain>
    </source>
</reference>
<feature type="compositionally biased region" description="Polar residues" evidence="1">
    <location>
        <begin position="267"/>
        <end position="286"/>
    </location>
</feature>
<evidence type="ECO:0000256" key="1">
    <source>
        <dbReference type="SAM" id="MobiDB-lite"/>
    </source>
</evidence>
<reference evidence="2" key="2">
    <citation type="submission" date="2023-06" db="EMBL/GenBank/DDBJ databases">
        <authorList>
            <consortium name="Lawrence Berkeley National Laboratory"/>
            <person name="Haridas S."/>
            <person name="Hensen N."/>
            <person name="Bonometti L."/>
            <person name="Westerberg I."/>
            <person name="Brannstrom I.O."/>
            <person name="Guillou S."/>
            <person name="Cros-Aarteil S."/>
            <person name="Calhoun S."/>
            <person name="Kuo A."/>
            <person name="Mondo S."/>
            <person name="Pangilinan J."/>
            <person name="Riley R."/>
            <person name="LaButti K."/>
            <person name="Andreopoulos B."/>
            <person name="Lipzen A."/>
            <person name="Chen C."/>
            <person name="Yanf M."/>
            <person name="Daum C."/>
            <person name="Ng V."/>
            <person name="Clum A."/>
            <person name="Steindorff A."/>
            <person name="Ohm R."/>
            <person name="Martin F."/>
            <person name="Silar P."/>
            <person name="Natvig D."/>
            <person name="Lalanne C."/>
            <person name="Gautier V."/>
            <person name="Ament-velasquez S.L."/>
            <person name="Kruys A."/>
            <person name="Hutchinson M.I."/>
            <person name="Powell A.J."/>
            <person name="Barry K."/>
            <person name="Miller A.N."/>
            <person name="Grigoriev I.V."/>
            <person name="Debuchy R."/>
            <person name="Gladieux P."/>
            <person name="Thoren M.H."/>
            <person name="Johannesson H."/>
        </authorList>
    </citation>
    <scope>NUCLEOTIDE SEQUENCE</scope>
    <source>
        <strain evidence="2">CBS 232.78</strain>
    </source>
</reference>
<feature type="compositionally biased region" description="Low complexity" evidence="1">
    <location>
        <begin position="1669"/>
        <end position="1683"/>
    </location>
</feature>
<feature type="compositionally biased region" description="Basic and acidic residues" evidence="1">
    <location>
        <begin position="1136"/>
        <end position="1160"/>
    </location>
</feature>
<keyword evidence="3" id="KW-1185">Reference proteome</keyword>
<feature type="compositionally biased region" description="Acidic residues" evidence="1">
    <location>
        <begin position="962"/>
        <end position="974"/>
    </location>
</feature>
<feature type="compositionally biased region" description="Basic and acidic residues" evidence="1">
    <location>
        <begin position="506"/>
        <end position="518"/>
    </location>
</feature>
<feature type="compositionally biased region" description="Basic and acidic residues" evidence="1">
    <location>
        <begin position="1066"/>
        <end position="1084"/>
    </location>
</feature>
<feature type="region of interest" description="Disordered" evidence="1">
    <location>
        <begin position="1514"/>
        <end position="1696"/>
    </location>
</feature>
<feature type="compositionally biased region" description="Low complexity" evidence="1">
    <location>
        <begin position="933"/>
        <end position="952"/>
    </location>
</feature>
<dbReference type="EMBL" id="JAULSW010000001">
    <property type="protein sequence ID" value="KAK3392881.1"/>
    <property type="molecule type" value="Genomic_DNA"/>
</dbReference>
<feature type="compositionally biased region" description="Polar residues" evidence="1">
    <location>
        <begin position="1517"/>
        <end position="1530"/>
    </location>
</feature>